<comment type="caution">
    <text evidence="2">The sequence shown here is derived from an EMBL/GenBank/DDBJ whole genome shotgun (WGS) entry which is preliminary data.</text>
</comment>
<keyword evidence="2" id="KW-0808">Transferase</keyword>
<feature type="region of interest" description="Disordered" evidence="1">
    <location>
        <begin position="211"/>
        <end position="258"/>
    </location>
</feature>
<feature type="compositionally biased region" description="Polar residues" evidence="1">
    <location>
        <begin position="211"/>
        <end position="238"/>
    </location>
</feature>
<name>A0ABP0PZQ8_9DINO</name>
<proteinExistence type="predicted"/>
<accession>A0ABP0PZQ8</accession>
<sequence>MLRSLRRLGRSSSLHPRGTGPYLQAPQRRRALERPGITAREGHGELTAFDVEAGRGAAGASELSGFALRLARRTRAAEGSDAGLREAWSSVAFQTEGLIQALSLEEAYDLLRALSKGGVLTRFTSCVKRLMTHVADQEEFLRPRKVLTLWRLLDRADLIDAVEATSYFEKELKFAYKLEVITAATGMKMPMDFQADVVVADPPECQMFKAQSYSKQPESRAQPSSQCVDSPTQRMSDLSPTSATSPTSRSRVESGNTTTMMEDEDVDWLQRVWGRPVVGQANATLRRCTVQVWRTQAVGAKNASERDQLSKELGGVAALGCTINLMLDVEQEELNREELRVERISRRISRKQVNDSKLRTSAATAEKMVRSSIHQLKERAFARG</sequence>
<evidence type="ECO:0000313" key="3">
    <source>
        <dbReference type="Proteomes" id="UP001642464"/>
    </source>
</evidence>
<protein>
    <submittedName>
        <fullName evidence="2">Calcium-dependent protein kinase 2</fullName>
    </submittedName>
</protein>
<feature type="region of interest" description="Disordered" evidence="1">
    <location>
        <begin position="1"/>
        <end position="23"/>
    </location>
</feature>
<dbReference type="Proteomes" id="UP001642464">
    <property type="component" value="Unassembled WGS sequence"/>
</dbReference>
<keyword evidence="3" id="KW-1185">Reference proteome</keyword>
<keyword evidence="2" id="KW-0418">Kinase</keyword>
<evidence type="ECO:0000256" key="1">
    <source>
        <dbReference type="SAM" id="MobiDB-lite"/>
    </source>
</evidence>
<reference evidence="2 3" key="1">
    <citation type="submission" date="2024-02" db="EMBL/GenBank/DDBJ databases">
        <authorList>
            <person name="Chen Y."/>
            <person name="Shah S."/>
            <person name="Dougan E. K."/>
            <person name="Thang M."/>
            <person name="Chan C."/>
        </authorList>
    </citation>
    <scope>NUCLEOTIDE SEQUENCE [LARGE SCALE GENOMIC DNA]</scope>
</reference>
<organism evidence="2 3">
    <name type="scientific">Durusdinium trenchii</name>
    <dbReference type="NCBI Taxonomy" id="1381693"/>
    <lineage>
        <taxon>Eukaryota</taxon>
        <taxon>Sar</taxon>
        <taxon>Alveolata</taxon>
        <taxon>Dinophyceae</taxon>
        <taxon>Suessiales</taxon>
        <taxon>Symbiodiniaceae</taxon>
        <taxon>Durusdinium</taxon>
    </lineage>
</organism>
<dbReference type="GO" id="GO:0016301">
    <property type="term" value="F:kinase activity"/>
    <property type="evidence" value="ECO:0007669"/>
    <property type="project" value="UniProtKB-KW"/>
</dbReference>
<feature type="compositionally biased region" description="Low complexity" evidence="1">
    <location>
        <begin position="239"/>
        <end position="249"/>
    </location>
</feature>
<gene>
    <name evidence="2" type="ORF">SCF082_LOCUS38777</name>
</gene>
<dbReference type="EMBL" id="CAXAMM010038851">
    <property type="protein sequence ID" value="CAK9081495.1"/>
    <property type="molecule type" value="Genomic_DNA"/>
</dbReference>
<evidence type="ECO:0000313" key="2">
    <source>
        <dbReference type="EMBL" id="CAK9081495.1"/>
    </source>
</evidence>